<dbReference type="GO" id="GO:0004515">
    <property type="term" value="F:nicotinate-nucleotide adenylyltransferase activity"/>
    <property type="evidence" value="ECO:0007669"/>
    <property type="project" value="UniProtKB-UniRule"/>
</dbReference>
<feature type="domain" description="Cytidyltransferase-like" evidence="11">
    <location>
        <begin position="24"/>
        <end position="192"/>
    </location>
</feature>
<comment type="function">
    <text evidence="1 10">Catalyzes the reversible adenylation of nicotinate mononucleotide (NaMN) to nicotinic acid adenine dinucleotide (NaAD).</text>
</comment>
<dbReference type="EC" id="2.7.7.18" evidence="10"/>
<dbReference type="PANTHER" id="PTHR39321:SF3">
    <property type="entry name" value="PHOSPHOPANTETHEINE ADENYLYLTRANSFERASE"/>
    <property type="match status" value="1"/>
</dbReference>
<keyword evidence="8 10" id="KW-0520">NAD</keyword>
<organism evidence="12 13">
    <name type="scientific">Guopingia tenuis</name>
    <dbReference type="NCBI Taxonomy" id="2763656"/>
    <lineage>
        <taxon>Bacteria</taxon>
        <taxon>Bacillati</taxon>
        <taxon>Bacillota</taxon>
        <taxon>Clostridia</taxon>
        <taxon>Christensenellales</taxon>
        <taxon>Christensenellaceae</taxon>
        <taxon>Guopingia</taxon>
    </lineage>
</organism>
<dbReference type="GO" id="GO:0005524">
    <property type="term" value="F:ATP binding"/>
    <property type="evidence" value="ECO:0007669"/>
    <property type="project" value="UniProtKB-KW"/>
</dbReference>
<comment type="catalytic activity">
    <reaction evidence="9 10">
        <text>nicotinate beta-D-ribonucleotide + ATP + H(+) = deamido-NAD(+) + diphosphate</text>
        <dbReference type="Rhea" id="RHEA:22860"/>
        <dbReference type="ChEBI" id="CHEBI:15378"/>
        <dbReference type="ChEBI" id="CHEBI:30616"/>
        <dbReference type="ChEBI" id="CHEBI:33019"/>
        <dbReference type="ChEBI" id="CHEBI:57502"/>
        <dbReference type="ChEBI" id="CHEBI:58437"/>
        <dbReference type="EC" id="2.7.7.18"/>
    </reaction>
</comment>
<keyword evidence="3 10" id="KW-0662">Pyridine nucleotide biosynthesis</keyword>
<name>A0A926DJT9_9FIRM</name>
<evidence type="ECO:0000256" key="9">
    <source>
        <dbReference type="ARBA" id="ARBA00048721"/>
    </source>
</evidence>
<dbReference type="RefSeq" id="WP_249280674.1">
    <property type="nucleotide sequence ID" value="NZ_JACRSS010000004.1"/>
</dbReference>
<dbReference type="GO" id="GO:0009435">
    <property type="term" value="P:NAD+ biosynthetic process"/>
    <property type="evidence" value="ECO:0007669"/>
    <property type="project" value="UniProtKB-UniRule"/>
</dbReference>
<dbReference type="InterPro" id="IPR014729">
    <property type="entry name" value="Rossmann-like_a/b/a_fold"/>
</dbReference>
<dbReference type="NCBIfam" id="NF000840">
    <property type="entry name" value="PRK00071.1-3"/>
    <property type="match status" value="1"/>
</dbReference>
<accession>A0A926DJT9</accession>
<reference evidence="12" key="1">
    <citation type="submission" date="2020-08" db="EMBL/GenBank/DDBJ databases">
        <title>Genome public.</title>
        <authorList>
            <person name="Liu C."/>
            <person name="Sun Q."/>
        </authorList>
    </citation>
    <scope>NUCLEOTIDE SEQUENCE</scope>
    <source>
        <strain evidence="12">NSJ-63</strain>
    </source>
</reference>
<evidence type="ECO:0000259" key="11">
    <source>
        <dbReference type="Pfam" id="PF01467"/>
    </source>
</evidence>
<evidence type="ECO:0000256" key="5">
    <source>
        <dbReference type="ARBA" id="ARBA00022695"/>
    </source>
</evidence>
<protein>
    <recommendedName>
        <fullName evidence="10">Probable nicotinate-nucleotide adenylyltransferase</fullName>
        <ecNumber evidence="10">2.7.7.18</ecNumber>
    </recommendedName>
    <alternativeName>
        <fullName evidence="10">Deamido-NAD(+) diphosphorylase</fullName>
    </alternativeName>
    <alternativeName>
        <fullName evidence="10">Deamido-NAD(+) pyrophosphorylase</fullName>
    </alternativeName>
    <alternativeName>
        <fullName evidence="10">Nicotinate mononucleotide adenylyltransferase</fullName>
        <shortName evidence="10">NaMN adenylyltransferase</shortName>
    </alternativeName>
</protein>
<evidence type="ECO:0000256" key="1">
    <source>
        <dbReference type="ARBA" id="ARBA00002324"/>
    </source>
</evidence>
<keyword evidence="6 10" id="KW-0547">Nucleotide-binding</keyword>
<dbReference type="NCBIfam" id="TIGR00125">
    <property type="entry name" value="cyt_tran_rel"/>
    <property type="match status" value="1"/>
</dbReference>
<evidence type="ECO:0000256" key="8">
    <source>
        <dbReference type="ARBA" id="ARBA00023027"/>
    </source>
</evidence>
<dbReference type="NCBIfam" id="TIGR00482">
    <property type="entry name" value="nicotinate (nicotinamide) nucleotide adenylyltransferase"/>
    <property type="match status" value="1"/>
</dbReference>
<dbReference type="HAMAP" id="MF_00244">
    <property type="entry name" value="NaMN_adenylyltr"/>
    <property type="match status" value="1"/>
</dbReference>
<comment type="caution">
    <text evidence="12">The sequence shown here is derived from an EMBL/GenBank/DDBJ whole genome shotgun (WGS) entry which is preliminary data.</text>
</comment>
<evidence type="ECO:0000256" key="3">
    <source>
        <dbReference type="ARBA" id="ARBA00022642"/>
    </source>
</evidence>
<dbReference type="SUPFAM" id="SSF52374">
    <property type="entry name" value="Nucleotidylyl transferase"/>
    <property type="match status" value="1"/>
</dbReference>
<evidence type="ECO:0000256" key="4">
    <source>
        <dbReference type="ARBA" id="ARBA00022679"/>
    </source>
</evidence>
<proteinExistence type="inferred from homology"/>
<dbReference type="PANTHER" id="PTHR39321">
    <property type="entry name" value="NICOTINATE-NUCLEOTIDE ADENYLYLTRANSFERASE-RELATED"/>
    <property type="match status" value="1"/>
</dbReference>
<evidence type="ECO:0000256" key="2">
    <source>
        <dbReference type="ARBA" id="ARBA00005019"/>
    </source>
</evidence>
<dbReference type="EMBL" id="JACRSS010000004">
    <property type="protein sequence ID" value="MBC8539049.1"/>
    <property type="molecule type" value="Genomic_DNA"/>
</dbReference>
<sequence length="219" mass="25598">MQLGKLPQTGRPVMDFERNKKIGIFGGTFNPPHNGHYYLAKKALEEFSLDEVLLLPVGLPPHKMQDPVLGRELRRRMVELLAEMDPRFRLCTMELERDGYTYTIDTLRAMRRQLGPGTELYYIIGTDTLFELPTWKEYEQVFSYTTFLCFPRPGDSMARVRRQIAYYQEKFQKTVLLSRHLGPEISSTEIREMFVNGEPLDGLVPDAILEFMEKNHVFR</sequence>
<dbReference type="Pfam" id="PF01467">
    <property type="entry name" value="CTP_transf_like"/>
    <property type="match status" value="1"/>
</dbReference>
<dbReference type="AlphaFoldDB" id="A0A926DJT9"/>
<keyword evidence="5 10" id="KW-0548">Nucleotidyltransferase</keyword>
<evidence type="ECO:0000313" key="13">
    <source>
        <dbReference type="Proteomes" id="UP000617951"/>
    </source>
</evidence>
<dbReference type="Proteomes" id="UP000617951">
    <property type="component" value="Unassembled WGS sequence"/>
</dbReference>
<dbReference type="InterPro" id="IPR005248">
    <property type="entry name" value="NadD/NMNAT"/>
</dbReference>
<comment type="similarity">
    <text evidence="10">Belongs to the NadD family.</text>
</comment>
<dbReference type="InterPro" id="IPR004821">
    <property type="entry name" value="Cyt_trans-like"/>
</dbReference>
<evidence type="ECO:0000256" key="10">
    <source>
        <dbReference type="HAMAP-Rule" id="MF_00244"/>
    </source>
</evidence>
<keyword evidence="7 10" id="KW-0067">ATP-binding</keyword>
<keyword evidence="13" id="KW-1185">Reference proteome</keyword>
<comment type="pathway">
    <text evidence="2 10">Cofactor biosynthesis; NAD(+) biosynthesis; deamido-NAD(+) from nicotinate D-ribonucleotide: step 1/1.</text>
</comment>
<dbReference type="CDD" id="cd02165">
    <property type="entry name" value="NMNAT"/>
    <property type="match status" value="1"/>
</dbReference>
<evidence type="ECO:0000256" key="6">
    <source>
        <dbReference type="ARBA" id="ARBA00022741"/>
    </source>
</evidence>
<gene>
    <name evidence="10 12" type="primary">nadD</name>
    <name evidence="12" type="ORF">H8693_08885</name>
</gene>
<evidence type="ECO:0000313" key="12">
    <source>
        <dbReference type="EMBL" id="MBC8539049.1"/>
    </source>
</evidence>
<evidence type="ECO:0000256" key="7">
    <source>
        <dbReference type="ARBA" id="ARBA00022840"/>
    </source>
</evidence>
<keyword evidence="4 10" id="KW-0808">Transferase</keyword>
<dbReference type="Gene3D" id="3.40.50.620">
    <property type="entry name" value="HUPs"/>
    <property type="match status" value="1"/>
</dbReference>